<evidence type="ECO:0000313" key="3">
    <source>
        <dbReference type="EMBL" id="BAL96568.1"/>
    </source>
</evidence>
<dbReference type="AlphaFoldDB" id="I0HU81"/>
<protein>
    <submittedName>
        <fullName evidence="3">Glycosyl transferase, group 1</fullName>
    </submittedName>
</protein>
<organism evidence="3 4">
    <name type="scientific">Rubrivivax gelatinosus (strain NBRC 100245 / IL144)</name>
    <dbReference type="NCBI Taxonomy" id="983917"/>
    <lineage>
        <taxon>Bacteria</taxon>
        <taxon>Pseudomonadati</taxon>
        <taxon>Pseudomonadota</taxon>
        <taxon>Betaproteobacteria</taxon>
        <taxon>Burkholderiales</taxon>
        <taxon>Sphaerotilaceae</taxon>
        <taxon>Rubrivivax</taxon>
    </lineage>
</organism>
<evidence type="ECO:0000259" key="1">
    <source>
        <dbReference type="Pfam" id="PF00534"/>
    </source>
</evidence>
<accession>I0HU81</accession>
<feature type="domain" description="Glycosyl transferase family 1" evidence="1">
    <location>
        <begin position="172"/>
        <end position="306"/>
    </location>
</feature>
<dbReference type="PATRIC" id="fig|983917.3.peg.3155"/>
<name>I0HU81_RUBGI</name>
<gene>
    <name evidence="3" type="ordered locus">RGE_32290</name>
</gene>
<dbReference type="Pfam" id="PF00534">
    <property type="entry name" value="Glycos_transf_1"/>
    <property type="match status" value="1"/>
</dbReference>
<dbReference type="Pfam" id="PF13439">
    <property type="entry name" value="Glyco_transf_4"/>
    <property type="match status" value="1"/>
</dbReference>
<dbReference type="SUPFAM" id="SSF53756">
    <property type="entry name" value="UDP-Glycosyltransferase/glycogen phosphorylase"/>
    <property type="match status" value="1"/>
</dbReference>
<keyword evidence="3" id="KW-0808">Transferase</keyword>
<dbReference type="eggNOG" id="COG0438">
    <property type="taxonomic scope" value="Bacteria"/>
</dbReference>
<dbReference type="InterPro" id="IPR028098">
    <property type="entry name" value="Glyco_trans_4-like_N"/>
</dbReference>
<keyword evidence="4" id="KW-1185">Reference proteome</keyword>
<dbReference type="GO" id="GO:0016757">
    <property type="term" value="F:glycosyltransferase activity"/>
    <property type="evidence" value="ECO:0007669"/>
    <property type="project" value="InterPro"/>
</dbReference>
<dbReference type="InterPro" id="IPR001296">
    <property type="entry name" value="Glyco_trans_1"/>
</dbReference>
<sequence length="347" mass="39130">MKIAQVAPLIERVPPEAYGGTERVVSYLTEALAAQGHEVTLFASGDSRTAATLVPMSRRSLRGDPARPDWLMRHVMMVDRVFEQAARFDVIHFHIDFLHYPLAQRSATPSVTTMHGRLDLPELRPLHAHFRRHPLVSISHHQRLPLPDAHWCATVHHGLPHDLYRFHEQPGDYFVFLGRLSPEKRVDRAIEIAVACGVQLRIAAKVDPVDRAYFEHDVAPLLAHPLVHFIGEVGDREKNDLLGNARALLFPIDWPEPFGLVMIEAFACGTPVVAYRCGSVPEVLDEGVTGFIVDDQAGAVEAARRIGEIDRRRCRDEFERRFTVERMASRYVEVYRALIAERAGSLA</sequence>
<proteinExistence type="predicted"/>
<evidence type="ECO:0000313" key="4">
    <source>
        <dbReference type="Proteomes" id="UP000007883"/>
    </source>
</evidence>
<evidence type="ECO:0000259" key="2">
    <source>
        <dbReference type="Pfam" id="PF13439"/>
    </source>
</evidence>
<dbReference type="PANTHER" id="PTHR12526:SF595">
    <property type="entry name" value="BLL5217 PROTEIN"/>
    <property type="match status" value="1"/>
</dbReference>
<dbReference type="EMBL" id="AP012320">
    <property type="protein sequence ID" value="BAL96568.1"/>
    <property type="molecule type" value="Genomic_DNA"/>
</dbReference>
<dbReference type="STRING" id="983917.RGE_32290"/>
<dbReference type="KEGG" id="rge:RGE_32290"/>
<dbReference type="RefSeq" id="WP_014429429.1">
    <property type="nucleotide sequence ID" value="NC_017075.1"/>
</dbReference>
<dbReference type="HOGENOM" id="CLU_042257_1_0_4"/>
<dbReference type="Gene3D" id="3.40.50.2000">
    <property type="entry name" value="Glycogen Phosphorylase B"/>
    <property type="match status" value="2"/>
</dbReference>
<dbReference type="Proteomes" id="UP000007883">
    <property type="component" value="Chromosome"/>
</dbReference>
<dbReference type="PANTHER" id="PTHR12526">
    <property type="entry name" value="GLYCOSYLTRANSFERASE"/>
    <property type="match status" value="1"/>
</dbReference>
<reference evidence="3 4" key="1">
    <citation type="journal article" date="2012" name="J. Bacteriol.">
        <title>Complete genome sequence of phototrophic betaproteobacterium Rubrivivax gelatinosus IL144.</title>
        <authorList>
            <person name="Nagashima S."/>
            <person name="Kamimura A."/>
            <person name="Shimizu T."/>
            <person name="Nakamura-isaki S."/>
            <person name="Aono E."/>
            <person name="Sakamoto K."/>
            <person name="Ichikawa N."/>
            <person name="Nakazawa H."/>
            <person name="Sekine M."/>
            <person name="Yamazaki S."/>
            <person name="Fujita N."/>
            <person name="Shimada K."/>
            <person name="Hanada S."/>
            <person name="Nagashima K.V.P."/>
        </authorList>
    </citation>
    <scope>NUCLEOTIDE SEQUENCE [LARGE SCALE GENOMIC DNA]</scope>
    <source>
        <strain evidence="4">NBRC 100245 / IL144</strain>
    </source>
</reference>
<feature type="domain" description="Glycosyltransferase subfamily 4-like N-terminal" evidence="2">
    <location>
        <begin position="18"/>
        <end position="128"/>
    </location>
</feature>
<dbReference type="CDD" id="cd03802">
    <property type="entry name" value="GT4_AviGT4-like"/>
    <property type="match status" value="1"/>
</dbReference>